<feature type="domain" description="THAP-type" evidence="6">
    <location>
        <begin position="1"/>
        <end position="98"/>
    </location>
</feature>
<dbReference type="SMART" id="SM00980">
    <property type="entry name" value="THAP"/>
    <property type="match status" value="1"/>
</dbReference>
<keyword evidence="1" id="KW-0479">Metal-binding</keyword>
<keyword evidence="3" id="KW-0862">Zinc</keyword>
<dbReference type="EMBL" id="JASPKY010000079">
    <property type="protein sequence ID" value="KAK9739041.1"/>
    <property type="molecule type" value="Genomic_DNA"/>
</dbReference>
<evidence type="ECO:0000256" key="3">
    <source>
        <dbReference type="ARBA" id="ARBA00022833"/>
    </source>
</evidence>
<proteinExistence type="predicted"/>
<evidence type="ECO:0000313" key="8">
    <source>
        <dbReference type="Proteomes" id="UP001458880"/>
    </source>
</evidence>
<dbReference type="GO" id="GO:0008270">
    <property type="term" value="F:zinc ion binding"/>
    <property type="evidence" value="ECO:0007669"/>
    <property type="project" value="UniProtKB-KW"/>
</dbReference>
<protein>
    <submittedName>
        <fullName evidence="7">THAP domain</fullName>
    </submittedName>
</protein>
<evidence type="ECO:0000256" key="2">
    <source>
        <dbReference type="ARBA" id="ARBA00022771"/>
    </source>
</evidence>
<sequence>MANAYCCVPSCNSWKKKNSELRFFKLPNDASKIKRQNKFNKGELLDRRKVWMRNLSIGKKVSPYMKVCSLHFAEEVFLKGMRRTNRRILKKTAVPSQHLPLLKVEDANISNKRYLRNIRKENAEVDTPCEDIDTSDNCAFRSQHIETADALLLLLNSNKEPGVVKTFRDFEVQHATKYEVTGRHVTIGGASVSEGGASVSEIERSLTSVVKFTNERSLTSVVKFTNVQYSRVNMYALL</sequence>
<evidence type="ECO:0000256" key="4">
    <source>
        <dbReference type="ARBA" id="ARBA00023125"/>
    </source>
</evidence>
<dbReference type="SUPFAM" id="SSF57716">
    <property type="entry name" value="Glucocorticoid receptor-like (DNA-binding domain)"/>
    <property type="match status" value="1"/>
</dbReference>
<reference evidence="7 8" key="1">
    <citation type="journal article" date="2024" name="BMC Genomics">
        <title>De novo assembly and annotation of Popillia japonica's genome with initial clues to its potential as an invasive pest.</title>
        <authorList>
            <person name="Cucini C."/>
            <person name="Boschi S."/>
            <person name="Funari R."/>
            <person name="Cardaioli E."/>
            <person name="Iannotti N."/>
            <person name="Marturano G."/>
            <person name="Paoli F."/>
            <person name="Bruttini M."/>
            <person name="Carapelli A."/>
            <person name="Frati F."/>
            <person name="Nardi F."/>
        </authorList>
    </citation>
    <scope>NUCLEOTIDE SEQUENCE [LARGE SCALE GENOMIC DNA]</scope>
    <source>
        <strain evidence="7">DMR45628</strain>
    </source>
</reference>
<keyword evidence="4 5" id="KW-0238">DNA-binding</keyword>
<keyword evidence="2 5" id="KW-0863">Zinc-finger</keyword>
<dbReference type="GO" id="GO:0003677">
    <property type="term" value="F:DNA binding"/>
    <property type="evidence" value="ECO:0007669"/>
    <property type="project" value="UniProtKB-UniRule"/>
</dbReference>
<gene>
    <name evidence="7" type="ORF">QE152_g9297</name>
</gene>
<dbReference type="Pfam" id="PF05485">
    <property type="entry name" value="THAP"/>
    <property type="match status" value="1"/>
</dbReference>
<evidence type="ECO:0000313" key="7">
    <source>
        <dbReference type="EMBL" id="KAK9739041.1"/>
    </source>
</evidence>
<evidence type="ECO:0000256" key="5">
    <source>
        <dbReference type="PROSITE-ProRule" id="PRU00309"/>
    </source>
</evidence>
<dbReference type="Proteomes" id="UP001458880">
    <property type="component" value="Unassembled WGS sequence"/>
</dbReference>
<dbReference type="PROSITE" id="PS50950">
    <property type="entry name" value="ZF_THAP"/>
    <property type="match status" value="1"/>
</dbReference>
<evidence type="ECO:0000259" key="6">
    <source>
        <dbReference type="PROSITE" id="PS50950"/>
    </source>
</evidence>
<organism evidence="7 8">
    <name type="scientific">Popillia japonica</name>
    <name type="common">Japanese beetle</name>
    <dbReference type="NCBI Taxonomy" id="7064"/>
    <lineage>
        <taxon>Eukaryota</taxon>
        <taxon>Metazoa</taxon>
        <taxon>Ecdysozoa</taxon>
        <taxon>Arthropoda</taxon>
        <taxon>Hexapoda</taxon>
        <taxon>Insecta</taxon>
        <taxon>Pterygota</taxon>
        <taxon>Neoptera</taxon>
        <taxon>Endopterygota</taxon>
        <taxon>Coleoptera</taxon>
        <taxon>Polyphaga</taxon>
        <taxon>Scarabaeiformia</taxon>
        <taxon>Scarabaeidae</taxon>
        <taxon>Rutelinae</taxon>
        <taxon>Popillia</taxon>
    </lineage>
</organism>
<keyword evidence="8" id="KW-1185">Reference proteome</keyword>
<evidence type="ECO:0000256" key="1">
    <source>
        <dbReference type="ARBA" id="ARBA00022723"/>
    </source>
</evidence>
<dbReference type="AlphaFoldDB" id="A0AAW1LYL5"/>
<dbReference type="InterPro" id="IPR006612">
    <property type="entry name" value="THAP_Znf"/>
</dbReference>
<accession>A0AAW1LYL5</accession>
<comment type="caution">
    <text evidence="7">The sequence shown here is derived from an EMBL/GenBank/DDBJ whole genome shotgun (WGS) entry which is preliminary data.</text>
</comment>
<name>A0AAW1LYL5_POPJA</name>